<reference evidence="2 3" key="1">
    <citation type="submission" date="2020-06" db="EMBL/GenBank/DDBJ databases">
        <title>Methanolobus halotolerans sp. nov., isolated from a saline lake Tus in Siberia.</title>
        <authorList>
            <person name="Shen Y."/>
            <person name="Chen S.-C."/>
            <person name="Lai M.-C."/>
            <person name="Huang H.-H."/>
            <person name="Chiu H.-H."/>
            <person name="Tang S.-L."/>
            <person name="Rogozin D.Y."/>
            <person name="Degermendzhy A.G."/>
        </authorList>
    </citation>
    <scope>NUCLEOTIDE SEQUENCE [LARGE SCALE GENOMIC DNA]</scope>
    <source>
        <strain evidence="2 3">DSM 21339</strain>
    </source>
</reference>
<dbReference type="EMBL" id="CP058215">
    <property type="protein sequence ID" value="QLC49772.1"/>
    <property type="molecule type" value="Genomic_DNA"/>
</dbReference>
<dbReference type="AlphaFoldDB" id="A0A7D5E695"/>
<evidence type="ECO:0000313" key="3">
    <source>
        <dbReference type="Proteomes" id="UP000509594"/>
    </source>
</evidence>
<sequence>MKKRFYDWFSLLCIVGLVLFFLIPAPAMAESSLCPCDDLDYCVEWVKEDTVTIKWGQIGKAIVGGTEYKFRPDDFNEDNTGVLISAQRGNEDVLSEFLFLNGDSTFHWDHDIMVALKDISTGSQETPDVKLEIYSRGLPELDFEFKASSEKIDDVKVESDQYAPGEEKFVEVTVKNTGDAWIENVVLEMDIDNFRLKSKGDFEFRDQVIKKNLGCFEQEESKKVNFTVIAPEWDGTTSPYSINYNITAKAGGYDIKGGYHSFGDSTTFSCTEPEIKVKLEVVNEEINMSSWFVRPLYTQTDTHQSVDFEIWNAWEHSFLRTNIYNTGLYTVDDLEVQFAEIPDELMVSETHESGDYKRVSPEGQYYLGQKLIPIESGTYKFPAVVVTADFYGKEFTWKSKSENLKVHGPHILFSKSLAKSDEGYTVTLKVSNDGDRPSWVNVTDRVPSDVNYIGGSFEENLKGEVPLSEWDWSSSRINGTQTMSVDGVLLAPGESFSFGYNINPDSAPDLPYATCEFRGLPDYEGELQSSHFVSGNEVERNFDLSTGEWVDDTEDPQAASVEVAAPDSVDEDEEILYSMEENDEELIVPDASVEVSDESVNPSFLSKLLGPLGDYFNRAQQFVHNLFQSTLGGFGSAFGTMEGAAINAVENYLYAIVIIIALAVFGIVYTLVSR</sequence>
<dbReference type="KEGG" id="mzi:HWN40_05685"/>
<dbReference type="Proteomes" id="UP000509594">
    <property type="component" value="Chromosome"/>
</dbReference>
<protein>
    <recommendedName>
        <fullName evidence="4">DUF11 domain-containing protein</fullName>
    </recommendedName>
</protein>
<organism evidence="2 3">
    <name type="scientific">Methanolobus zinderi</name>
    <dbReference type="NCBI Taxonomy" id="536044"/>
    <lineage>
        <taxon>Archaea</taxon>
        <taxon>Methanobacteriati</taxon>
        <taxon>Methanobacteriota</taxon>
        <taxon>Stenosarchaea group</taxon>
        <taxon>Methanomicrobia</taxon>
        <taxon>Methanosarcinales</taxon>
        <taxon>Methanosarcinaceae</taxon>
        <taxon>Methanolobus</taxon>
    </lineage>
</organism>
<dbReference type="GeneID" id="55821146"/>
<evidence type="ECO:0000256" key="1">
    <source>
        <dbReference type="SAM" id="Phobius"/>
    </source>
</evidence>
<proteinExistence type="predicted"/>
<evidence type="ECO:0000313" key="2">
    <source>
        <dbReference type="EMBL" id="QLC49772.1"/>
    </source>
</evidence>
<keyword evidence="1" id="KW-0472">Membrane</keyword>
<accession>A0A7D5E695</accession>
<keyword evidence="1" id="KW-1133">Transmembrane helix</keyword>
<gene>
    <name evidence="2" type="ORF">HWN40_05685</name>
</gene>
<dbReference type="RefSeq" id="WP_176964828.1">
    <property type="nucleotide sequence ID" value="NZ_CP058215.1"/>
</dbReference>
<name>A0A7D5E695_9EURY</name>
<keyword evidence="3" id="KW-1185">Reference proteome</keyword>
<evidence type="ECO:0008006" key="4">
    <source>
        <dbReference type="Google" id="ProtNLM"/>
    </source>
</evidence>
<feature type="transmembrane region" description="Helical" evidence="1">
    <location>
        <begin position="652"/>
        <end position="672"/>
    </location>
</feature>
<dbReference type="OrthoDB" id="125247at2157"/>
<keyword evidence="1" id="KW-0812">Transmembrane</keyword>